<proteinExistence type="predicted"/>
<dbReference type="Gene3D" id="3.40.190.10">
    <property type="entry name" value="Periplasmic binding protein-like II"/>
    <property type="match status" value="1"/>
</dbReference>
<dbReference type="AlphaFoldDB" id="A0A261UYA6"/>
<comment type="caution">
    <text evidence="3">The sequence shown here is derived from an EMBL/GenBank/DDBJ whole genome shotgun (WGS) entry which is preliminary data.</text>
</comment>
<protein>
    <submittedName>
        <fullName evidence="3">Glycine/betaine ABC transporter substrate-binding protein</fullName>
    </submittedName>
</protein>
<evidence type="ECO:0000313" key="3">
    <source>
        <dbReference type="EMBL" id="OZI66876.1"/>
    </source>
</evidence>
<dbReference type="Gene3D" id="3.40.190.120">
    <property type="entry name" value="Osmoprotection protein (prox), domain 2"/>
    <property type="match status" value="1"/>
</dbReference>
<dbReference type="Proteomes" id="UP000215767">
    <property type="component" value="Unassembled WGS sequence"/>
</dbReference>
<gene>
    <name evidence="3" type="ORF">CAL28_03915</name>
</gene>
<evidence type="ECO:0000259" key="2">
    <source>
        <dbReference type="Pfam" id="PF04069"/>
    </source>
</evidence>
<accession>A0A261UYA6</accession>
<sequence>MQRFLRRTCRLPRAPMRALLLALACAILAPGAARAANTLRVGAKNFTEQYVLAEITAEYLRTKGYGIDVRAGLGSTLMRSAQQNGQLDIVWEYTGTAALVYLKIPDAVKLDAPALYEKVRQLDARNGLAWLDASRLNNTYALGVPRQVAQEWQVRTISQLFAKLRAEPHGKHVFAMDAEFANRPDGLRPLGAAYGMQFDRADIKQMDPGLVYTALHNNQVTVGLIYTTDGRVRGFNIVPLEDDRHYFPNYNATPVVRREVLDRNPALAGQLNALSAALDNDAMLDMNKQVDIDGRSVHDVAADFLRTHRLP</sequence>
<keyword evidence="1" id="KW-0732">Signal</keyword>
<dbReference type="InterPro" id="IPR007210">
    <property type="entry name" value="ABC_Gly_betaine_transp_sub-bd"/>
</dbReference>
<name>A0A261UYA6_9BORD</name>
<feature type="chain" id="PRO_5012288985" evidence="1">
    <location>
        <begin position="36"/>
        <end position="311"/>
    </location>
</feature>
<feature type="signal peptide" evidence="1">
    <location>
        <begin position="1"/>
        <end position="35"/>
    </location>
</feature>
<dbReference type="GO" id="GO:0022857">
    <property type="term" value="F:transmembrane transporter activity"/>
    <property type="evidence" value="ECO:0007669"/>
    <property type="project" value="InterPro"/>
</dbReference>
<dbReference type="GO" id="GO:0043190">
    <property type="term" value="C:ATP-binding cassette (ABC) transporter complex"/>
    <property type="evidence" value="ECO:0007669"/>
    <property type="project" value="InterPro"/>
</dbReference>
<reference evidence="4" key="1">
    <citation type="submission" date="2017-05" db="EMBL/GenBank/DDBJ databases">
        <title>Complete and WGS of Bordetella genogroups.</title>
        <authorList>
            <person name="Spilker T."/>
            <person name="Lipuma J."/>
        </authorList>
    </citation>
    <scope>NUCLEOTIDE SEQUENCE [LARGE SCALE GENOMIC DNA]</scope>
    <source>
        <strain evidence="4">AU8856</strain>
    </source>
</reference>
<dbReference type="EMBL" id="NEVS01000001">
    <property type="protein sequence ID" value="OZI66876.1"/>
    <property type="molecule type" value="Genomic_DNA"/>
</dbReference>
<evidence type="ECO:0000256" key="1">
    <source>
        <dbReference type="SAM" id="SignalP"/>
    </source>
</evidence>
<evidence type="ECO:0000313" key="4">
    <source>
        <dbReference type="Proteomes" id="UP000215767"/>
    </source>
</evidence>
<organism evidence="3 4">
    <name type="scientific">Bordetella genomosp. 11</name>
    <dbReference type="NCBI Taxonomy" id="1416808"/>
    <lineage>
        <taxon>Bacteria</taxon>
        <taxon>Pseudomonadati</taxon>
        <taxon>Pseudomonadota</taxon>
        <taxon>Betaproteobacteria</taxon>
        <taxon>Burkholderiales</taxon>
        <taxon>Alcaligenaceae</taxon>
        <taxon>Bordetella</taxon>
    </lineage>
</organism>
<dbReference type="SUPFAM" id="SSF53850">
    <property type="entry name" value="Periplasmic binding protein-like II"/>
    <property type="match status" value="1"/>
</dbReference>
<dbReference type="Pfam" id="PF04069">
    <property type="entry name" value="OpuAC"/>
    <property type="match status" value="1"/>
</dbReference>
<keyword evidence="4" id="KW-1185">Reference proteome</keyword>
<feature type="domain" description="ABC-type glycine betaine transport system substrate-binding" evidence="2">
    <location>
        <begin position="38"/>
        <end position="306"/>
    </location>
</feature>
<dbReference type="CDD" id="cd13611">
    <property type="entry name" value="PBP2_YehZ"/>
    <property type="match status" value="1"/>
</dbReference>